<dbReference type="EMBL" id="KN846957">
    <property type="protein sequence ID" value="KIW70607.1"/>
    <property type="molecule type" value="Genomic_DNA"/>
</dbReference>
<accession>A0A0D2E8J6</accession>
<dbReference type="Gene3D" id="3.40.50.1820">
    <property type="entry name" value="alpha/beta hydrolase"/>
    <property type="match status" value="1"/>
</dbReference>
<dbReference type="SMR" id="A0A0D2E8J6"/>
<reference evidence="2 3" key="1">
    <citation type="submission" date="2015-01" db="EMBL/GenBank/DDBJ databases">
        <title>The Genome Sequence of Capronia semiimmersa CBS27337.</title>
        <authorList>
            <consortium name="The Broad Institute Genomics Platform"/>
            <person name="Cuomo C."/>
            <person name="de Hoog S."/>
            <person name="Gorbushina A."/>
            <person name="Stielow B."/>
            <person name="Teixiera M."/>
            <person name="Abouelleil A."/>
            <person name="Chapman S.B."/>
            <person name="Priest M."/>
            <person name="Young S.K."/>
            <person name="Wortman J."/>
            <person name="Nusbaum C."/>
            <person name="Birren B."/>
        </authorList>
    </citation>
    <scope>NUCLEOTIDE SEQUENCE [LARGE SCALE GENOMIC DNA]</scope>
    <source>
        <strain evidence="2 3">CBS 27337</strain>
    </source>
</reference>
<dbReference type="HOGENOM" id="CLU_1049722_0_0_1"/>
<dbReference type="InterPro" id="IPR029058">
    <property type="entry name" value="AB_hydrolase_fold"/>
</dbReference>
<dbReference type="AlphaFoldDB" id="A0A0D2E8J6"/>
<evidence type="ECO:0000313" key="3">
    <source>
        <dbReference type="Proteomes" id="UP000054266"/>
    </source>
</evidence>
<keyword evidence="3" id="KW-1185">Reference proteome</keyword>
<evidence type="ECO:0000313" key="2">
    <source>
        <dbReference type="EMBL" id="KIW70607.1"/>
    </source>
</evidence>
<dbReference type="ESTHER" id="9euro-a0a0d2e8j6">
    <property type="family name" value="Zearalenone-hydrolase"/>
</dbReference>
<gene>
    <name evidence="2" type="ORF">PV04_02863</name>
</gene>
<evidence type="ECO:0000259" key="1">
    <source>
        <dbReference type="Pfam" id="PF00561"/>
    </source>
</evidence>
<dbReference type="Proteomes" id="UP000054266">
    <property type="component" value="Unassembled WGS sequence"/>
</dbReference>
<sequence length="265" mass="28708">MSTTRATKTVTTKDGIKWHVEQEGNGPDIVLVPDGLGECQMFDKPMSIIAASGFRVTTFDMPGMSRSRDAPPETYRDVTGHKLAGYVDTLLEELKIPIASVWGCSSGATTVLALCAAFPERVRNAMPHELPTVNPASVTGMEEKDPAVISQEMAAVSRSISGGTEAWDALGPEVHARLHDNYVRWARGYPVTIPPSAPTKSEVLHKRPVDWTVGGGTPTAMFFDNIVIAVKEGLNIGLLPGGHFPYVSHPEAFAEYVVETCRKYI</sequence>
<dbReference type="SUPFAM" id="SSF53474">
    <property type="entry name" value="alpha/beta-Hydrolases"/>
    <property type="match status" value="1"/>
</dbReference>
<proteinExistence type="predicted"/>
<feature type="domain" description="AB hydrolase-1" evidence="1">
    <location>
        <begin position="30"/>
        <end position="126"/>
    </location>
</feature>
<name>A0A0D2E8J6_9EURO</name>
<dbReference type="InterPro" id="IPR000073">
    <property type="entry name" value="AB_hydrolase_1"/>
</dbReference>
<protein>
    <recommendedName>
        <fullName evidence="1">AB hydrolase-1 domain-containing protein</fullName>
    </recommendedName>
</protein>
<organism evidence="2 3">
    <name type="scientific">Phialophora macrospora</name>
    <dbReference type="NCBI Taxonomy" id="1851006"/>
    <lineage>
        <taxon>Eukaryota</taxon>
        <taxon>Fungi</taxon>
        <taxon>Dikarya</taxon>
        <taxon>Ascomycota</taxon>
        <taxon>Pezizomycotina</taxon>
        <taxon>Eurotiomycetes</taxon>
        <taxon>Chaetothyriomycetidae</taxon>
        <taxon>Chaetothyriales</taxon>
        <taxon>Herpotrichiellaceae</taxon>
        <taxon>Phialophora</taxon>
    </lineage>
</organism>
<dbReference type="Pfam" id="PF00561">
    <property type="entry name" value="Abhydrolase_1"/>
    <property type="match status" value="1"/>
</dbReference>